<dbReference type="AlphaFoldDB" id="A0A3M7R2F3"/>
<evidence type="ECO:0000313" key="2">
    <source>
        <dbReference type="Proteomes" id="UP000276133"/>
    </source>
</evidence>
<protein>
    <submittedName>
        <fullName evidence="1">Uncharacterized protein</fullName>
    </submittedName>
</protein>
<name>A0A3M7R2F3_BRAPC</name>
<evidence type="ECO:0000313" key="1">
    <source>
        <dbReference type="EMBL" id="RNA17772.1"/>
    </source>
</evidence>
<dbReference type="Proteomes" id="UP000276133">
    <property type="component" value="Unassembled WGS sequence"/>
</dbReference>
<accession>A0A3M7R2F3</accession>
<proteinExistence type="predicted"/>
<gene>
    <name evidence="1" type="ORF">BpHYR1_049433</name>
</gene>
<organism evidence="1 2">
    <name type="scientific">Brachionus plicatilis</name>
    <name type="common">Marine rotifer</name>
    <name type="synonym">Brachionus muelleri</name>
    <dbReference type="NCBI Taxonomy" id="10195"/>
    <lineage>
        <taxon>Eukaryota</taxon>
        <taxon>Metazoa</taxon>
        <taxon>Spiralia</taxon>
        <taxon>Gnathifera</taxon>
        <taxon>Rotifera</taxon>
        <taxon>Eurotatoria</taxon>
        <taxon>Monogononta</taxon>
        <taxon>Pseudotrocha</taxon>
        <taxon>Ploima</taxon>
        <taxon>Brachionidae</taxon>
        <taxon>Brachionus</taxon>
    </lineage>
</organism>
<reference evidence="1 2" key="1">
    <citation type="journal article" date="2018" name="Sci. Rep.">
        <title>Genomic signatures of local adaptation to the degree of environmental predictability in rotifers.</title>
        <authorList>
            <person name="Franch-Gras L."/>
            <person name="Hahn C."/>
            <person name="Garcia-Roger E.M."/>
            <person name="Carmona M.J."/>
            <person name="Serra M."/>
            <person name="Gomez A."/>
        </authorList>
    </citation>
    <scope>NUCLEOTIDE SEQUENCE [LARGE SCALE GENOMIC DNA]</scope>
    <source>
        <strain evidence="1">HYR1</strain>
    </source>
</reference>
<comment type="caution">
    <text evidence="1">The sequence shown here is derived from an EMBL/GenBank/DDBJ whole genome shotgun (WGS) entry which is preliminary data.</text>
</comment>
<keyword evidence="2" id="KW-1185">Reference proteome</keyword>
<dbReference type="EMBL" id="REGN01004374">
    <property type="protein sequence ID" value="RNA17772.1"/>
    <property type="molecule type" value="Genomic_DNA"/>
</dbReference>
<sequence>MRPFNFLSFFQNPIFIWYSMKAKNFLHVFWILMSNDFPRPIAKVSIKCSSVIPFLKCNSPRSIKILQQFQPLEGTTKSALGLDNF</sequence>